<comment type="function">
    <text evidence="8">Catalyzes the sequential decarboxylation of the four acetate side chains of uroporphyrinogen to form coproporphyrinogen and participates in the fifth step in the heme biosynthetic pathway. Isomer I or isomer III of uroporphyrinogen may serve as substrate, but only coproporphyrinogen III can ultimately be converted to heme. In vitro also decarboxylates pentacarboxylate porphyrinogen I.</text>
</comment>
<accession>A0A7S0PK04</accession>
<protein>
    <recommendedName>
        <fullName evidence="3">Uroporphyrinogen decarboxylase</fullName>
    </recommendedName>
</protein>
<dbReference type="PANTHER" id="PTHR21091">
    <property type="entry name" value="METHYLTETRAHYDROFOLATE:HOMOCYSTEINE METHYLTRANSFERASE RELATED"/>
    <property type="match status" value="1"/>
</dbReference>
<dbReference type="PANTHER" id="PTHR21091:SF169">
    <property type="entry name" value="UROPORPHYRINOGEN DECARBOXYLASE"/>
    <property type="match status" value="1"/>
</dbReference>
<dbReference type="FunFam" id="3.20.20.210:FF:000008">
    <property type="entry name" value="Uroporphyrinogen decarboxylase"/>
    <property type="match status" value="1"/>
</dbReference>
<evidence type="ECO:0000256" key="8">
    <source>
        <dbReference type="ARBA" id="ARBA00045708"/>
    </source>
</evidence>
<comment type="subunit">
    <text evidence="2">Homodimer.</text>
</comment>
<dbReference type="GO" id="GO:0005829">
    <property type="term" value="C:cytosol"/>
    <property type="evidence" value="ECO:0007669"/>
    <property type="project" value="UniProtKB-SubCell"/>
</dbReference>
<evidence type="ECO:0000256" key="7">
    <source>
        <dbReference type="ARBA" id="ARBA00023244"/>
    </source>
</evidence>
<dbReference type="EMBL" id="HBEU01001313">
    <property type="protein sequence ID" value="CAD8574740.1"/>
    <property type="molecule type" value="Transcribed_RNA"/>
</dbReference>
<keyword evidence="7" id="KW-0627">Porphyrin biosynthesis</keyword>
<evidence type="ECO:0000256" key="10">
    <source>
        <dbReference type="ARBA" id="ARBA00048411"/>
    </source>
</evidence>
<feature type="signal peptide" evidence="11">
    <location>
        <begin position="1"/>
        <end position="17"/>
    </location>
</feature>
<proteinExistence type="predicted"/>
<reference evidence="13" key="1">
    <citation type="submission" date="2021-01" db="EMBL/GenBank/DDBJ databases">
        <authorList>
            <person name="Corre E."/>
            <person name="Pelletier E."/>
            <person name="Niang G."/>
            <person name="Scheremetjew M."/>
            <person name="Finn R."/>
            <person name="Kale V."/>
            <person name="Holt S."/>
            <person name="Cochrane G."/>
            <person name="Meng A."/>
            <person name="Brown T."/>
            <person name="Cohen L."/>
        </authorList>
    </citation>
    <scope>NUCLEOTIDE SEQUENCE</scope>
    <source>
        <strain evidence="13">B651</strain>
    </source>
</reference>
<evidence type="ECO:0000256" key="6">
    <source>
        <dbReference type="ARBA" id="ARBA00023239"/>
    </source>
</evidence>
<feature type="chain" id="PRO_5031219738" description="Uroporphyrinogen decarboxylase" evidence="11">
    <location>
        <begin position="18"/>
        <end position="443"/>
    </location>
</feature>
<evidence type="ECO:0000256" key="4">
    <source>
        <dbReference type="ARBA" id="ARBA00022490"/>
    </source>
</evidence>
<evidence type="ECO:0000313" key="13">
    <source>
        <dbReference type="EMBL" id="CAD8574740.1"/>
    </source>
</evidence>
<evidence type="ECO:0000259" key="12">
    <source>
        <dbReference type="Pfam" id="PF01208"/>
    </source>
</evidence>
<evidence type="ECO:0000256" key="9">
    <source>
        <dbReference type="ARBA" id="ARBA00047341"/>
    </source>
</evidence>
<evidence type="ECO:0000256" key="3">
    <source>
        <dbReference type="ARBA" id="ARBA00014308"/>
    </source>
</evidence>
<keyword evidence="5" id="KW-0210">Decarboxylase</keyword>
<gene>
    <name evidence="13" type="ORF">LDAN0322_LOCUS885</name>
</gene>
<evidence type="ECO:0000256" key="5">
    <source>
        <dbReference type="ARBA" id="ARBA00022793"/>
    </source>
</evidence>
<name>A0A7S0PK04_9STRA</name>
<comment type="catalytic activity">
    <reaction evidence="9">
        <text>uroporphyrinogen I + 4 H(+) = coproporphyrinogen I + 4 CO2</text>
        <dbReference type="Rhea" id="RHEA:31239"/>
        <dbReference type="ChEBI" id="CHEBI:15378"/>
        <dbReference type="ChEBI" id="CHEBI:16526"/>
        <dbReference type="ChEBI" id="CHEBI:62626"/>
        <dbReference type="ChEBI" id="CHEBI:62631"/>
    </reaction>
    <physiologicalReaction direction="left-to-right" evidence="9">
        <dbReference type="Rhea" id="RHEA:31240"/>
    </physiologicalReaction>
</comment>
<evidence type="ECO:0000256" key="2">
    <source>
        <dbReference type="ARBA" id="ARBA00011738"/>
    </source>
</evidence>
<keyword evidence="4" id="KW-0963">Cytoplasm</keyword>
<organism evidence="13">
    <name type="scientific">Leptocylindrus aporus</name>
    <dbReference type="NCBI Taxonomy" id="1398097"/>
    <lineage>
        <taxon>Eukaryota</taxon>
        <taxon>Sar</taxon>
        <taxon>Stramenopiles</taxon>
        <taxon>Ochrophyta</taxon>
        <taxon>Bacillariophyta</taxon>
        <taxon>Coscinodiscophyceae</taxon>
        <taxon>Chaetocerotophycidae</taxon>
        <taxon>Leptocylindrales</taxon>
        <taxon>Leptocylindraceae</taxon>
        <taxon>Leptocylindrus</taxon>
    </lineage>
</organism>
<dbReference type="GO" id="GO:0004853">
    <property type="term" value="F:uroporphyrinogen decarboxylase activity"/>
    <property type="evidence" value="ECO:0007669"/>
    <property type="project" value="UniProtKB-EC"/>
</dbReference>
<dbReference type="Pfam" id="PF01208">
    <property type="entry name" value="URO-D"/>
    <property type="match status" value="1"/>
</dbReference>
<dbReference type="InterPro" id="IPR000257">
    <property type="entry name" value="Uroporphyrinogen_deCOase"/>
</dbReference>
<dbReference type="SUPFAM" id="SSF51726">
    <property type="entry name" value="UROD/MetE-like"/>
    <property type="match status" value="1"/>
</dbReference>
<evidence type="ECO:0000256" key="11">
    <source>
        <dbReference type="SAM" id="SignalP"/>
    </source>
</evidence>
<dbReference type="GO" id="GO:0006783">
    <property type="term" value="P:heme biosynthetic process"/>
    <property type="evidence" value="ECO:0007669"/>
    <property type="project" value="TreeGrafter"/>
</dbReference>
<comment type="catalytic activity">
    <reaction evidence="10">
        <text>uroporphyrinogen III + 4 H(+) = coproporphyrinogen III + 4 CO2</text>
        <dbReference type="Rhea" id="RHEA:19865"/>
        <dbReference type="ChEBI" id="CHEBI:15378"/>
        <dbReference type="ChEBI" id="CHEBI:16526"/>
        <dbReference type="ChEBI" id="CHEBI:57308"/>
        <dbReference type="ChEBI" id="CHEBI:57309"/>
        <dbReference type="EC" id="4.1.1.37"/>
    </reaction>
    <physiologicalReaction direction="left-to-right" evidence="10">
        <dbReference type="Rhea" id="RHEA:19866"/>
    </physiologicalReaction>
</comment>
<dbReference type="InterPro" id="IPR038071">
    <property type="entry name" value="UROD/MetE-like_sf"/>
</dbReference>
<sequence>MFSKTAVFFLLTSVTSGFVVPSTTGRRSTATSFRASTISPDDLHLTRKVIRQHHADSDAENANASILPDVEDEENYPKNDLMIRAALGKADVERTPVWLFRQAGRHLPEYTAYKKEVGRNFLEMLSYPEDVAECTLQPLRRYDVDAAILFSDILVIPEALGIEVTMPGGVGILVPNPLSGPEEVETRLPSIDEISSTFVDEKLGHVITSVELILKKMKEEGISRPLIGFSAAPWTLLYYMVGGSSKKNVEIGKTWLREYPEESKKLLNLLTKIVIEYLAAQLDAGAHMLQVFEAMGMMIDEKNFYEYAMPCLEEISEELKSRYPNVPLMVFSRGASFANEELSKLGYDVVTIDGEVDRSTARNTVASRAGLQGNYDPRELILAEDGSKTVESVQESTREYLSALGCQRLIANLGEGLGGKEDPALVKAFVDAVHSESEKMIKA</sequence>
<comment type="subcellular location">
    <subcellularLocation>
        <location evidence="1">Cytoplasm</location>
        <location evidence="1">Cytosol</location>
    </subcellularLocation>
</comment>
<dbReference type="AlphaFoldDB" id="A0A7S0PK04"/>
<dbReference type="Gene3D" id="3.20.20.210">
    <property type="match status" value="1"/>
</dbReference>
<evidence type="ECO:0000256" key="1">
    <source>
        <dbReference type="ARBA" id="ARBA00004514"/>
    </source>
</evidence>
<keyword evidence="6" id="KW-0456">Lyase</keyword>
<feature type="domain" description="Uroporphyrinogen decarboxylase (URO-D)" evidence="12">
    <location>
        <begin position="78"/>
        <end position="435"/>
    </location>
</feature>
<keyword evidence="11" id="KW-0732">Signal</keyword>